<evidence type="ECO:0000313" key="1">
    <source>
        <dbReference type="EMBL" id="GBN50360.1"/>
    </source>
</evidence>
<protein>
    <submittedName>
        <fullName evidence="1">Uncharacterized protein</fullName>
    </submittedName>
</protein>
<comment type="caution">
    <text evidence="1">The sequence shown here is derived from an EMBL/GenBank/DDBJ whole genome shotgun (WGS) entry which is preliminary data.</text>
</comment>
<accession>A0A4Y2PIP8</accession>
<keyword evidence="2" id="KW-1185">Reference proteome</keyword>
<sequence length="125" mass="14215">MNANKFMPDLQSTHRKYDCTIIDKDTFSQYFAPPMARWFYISPNCIPATLAISESCKGYPSFHLLVPGVTSSRVISREEEYVQSRQLEGCRRSHVAMPEGSSILAVLRELWLPDPWICAGVKVKC</sequence>
<evidence type="ECO:0000313" key="2">
    <source>
        <dbReference type="Proteomes" id="UP000499080"/>
    </source>
</evidence>
<organism evidence="1 2">
    <name type="scientific">Araneus ventricosus</name>
    <name type="common">Orbweaver spider</name>
    <name type="synonym">Epeira ventricosa</name>
    <dbReference type="NCBI Taxonomy" id="182803"/>
    <lineage>
        <taxon>Eukaryota</taxon>
        <taxon>Metazoa</taxon>
        <taxon>Ecdysozoa</taxon>
        <taxon>Arthropoda</taxon>
        <taxon>Chelicerata</taxon>
        <taxon>Arachnida</taxon>
        <taxon>Araneae</taxon>
        <taxon>Araneomorphae</taxon>
        <taxon>Entelegynae</taxon>
        <taxon>Araneoidea</taxon>
        <taxon>Araneidae</taxon>
        <taxon>Araneus</taxon>
    </lineage>
</organism>
<dbReference type="Proteomes" id="UP000499080">
    <property type="component" value="Unassembled WGS sequence"/>
</dbReference>
<gene>
    <name evidence="1" type="ORF">AVEN_165640_1</name>
</gene>
<dbReference type="AlphaFoldDB" id="A0A4Y2PIP8"/>
<dbReference type="EMBL" id="BGPR01011249">
    <property type="protein sequence ID" value="GBN50360.1"/>
    <property type="molecule type" value="Genomic_DNA"/>
</dbReference>
<proteinExistence type="predicted"/>
<name>A0A4Y2PIP8_ARAVE</name>
<reference evidence="1 2" key="1">
    <citation type="journal article" date="2019" name="Sci. Rep.">
        <title>Orb-weaving spider Araneus ventricosus genome elucidates the spidroin gene catalogue.</title>
        <authorList>
            <person name="Kono N."/>
            <person name="Nakamura H."/>
            <person name="Ohtoshi R."/>
            <person name="Moran D.A.P."/>
            <person name="Shinohara A."/>
            <person name="Yoshida Y."/>
            <person name="Fujiwara M."/>
            <person name="Mori M."/>
            <person name="Tomita M."/>
            <person name="Arakawa K."/>
        </authorList>
    </citation>
    <scope>NUCLEOTIDE SEQUENCE [LARGE SCALE GENOMIC DNA]</scope>
</reference>